<name>A0A560JAP7_9BRAD</name>
<feature type="chain" id="PRO_5021919642" description="Cellulase (Glycosyl hydrolase family 5)" evidence="1">
    <location>
        <begin position="33"/>
        <end position="446"/>
    </location>
</feature>
<evidence type="ECO:0000313" key="3">
    <source>
        <dbReference type="Proteomes" id="UP000315914"/>
    </source>
</evidence>
<dbReference type="InterPro" id="IPR051923">
    <property type="entry name" value="Glycosyl_Hydrolase_39"/>
</dbReference>
<dbReference type="PANTHER" id="PTHR12631">
    <property type="entry name" value="ALPHA-L-IDURONIDASE"/>
    <property type="match status" value="1"/>
</dbReference>
<organism evidence="2 3">
    <name type="scientific">Bradyrhizobium sacchari</name>
    <dbReference type="NCBI Taxonomy" id="1399419"/>
    <lineage>
        <taxon>Bacteria</taxon>
        <taxon>Pseudomonadati</taxon>
        <taxon>Pseudomonadota</taxon>
        <taxon>Alphaproteobacteria</taxon>
        <taxon>Hyphomicrobiales</taxon>
        <taxon>Nitrobacteraceae</taxon>
        <taxon>Bradyrhizobium</taxon>
    </lineage>
</organism>
<sequence length="446" mass="48711">MTEPSRPDRPHSRWQLAALAVTIGLASASASAQNAQPLEQRFLFGVGTHQGLGGSVSGRGYVPAISVKQMKELGATSFRDDLPWSDFELPGRQLGFNPLLGRLDAQIKANIGPPVIILAFGHHLVPNSTPPTTDEARQRFVNYATVVAQTLAARRPIFELWNEYNLEARKNPDFSIDNYVALARVVQPVVKRAAPSSPFVVGALGDDPGWKWTDALLRTGLLEIADGISIHIYNHCMNPARRTAAEAIERLEAFHQRVAQATNNPAYPIYLTEAGWPNGEAKCSVNEQLAADNMAQMILWSSTAGPWLKGLWLYELKDSGTKPDALEHNFGIYHFDNSPKPAVCSIRDSWAFVRTSLKAERTRPVPGVVLVRSQDGSDVKAALWSDNPTKRFEVRLKGAESNAEVSHVCQQGAGLAPGAWTELSTTPLLVTAKGQAALDFEIRPAN</sequence>
<accession>A0A560JAP7</accession>
<protein>
    <recommendedName>
        <fullName evidence="4">Cellulase (Glycosyl hydrolase family 5)</fullName>
    </recommendedName>
</protein>
<evidence type="ECO:0008006" key="4">
    <source>
        <dbReference type="Google" id="ProtNLM"/>
    </source>
</evidence>
<evidence type="ECO:0000256" key="1">
    <source>
        <dbReference type="SAM" id="SignalP"/>
    </source>
</evidence>
<evidence type="ECO:0000313" key="2">
    <source>
        <dbReference type="EMBL" id="TWB68106.1"/>
    </source>
</evidence>
<comment type="caution">
    <text evidence="2">The sequence shown here is derived from an EMBL/GenBank/DDBJ whole genome shotgun (WGS) entry which is preliminary data.</text>
</comment>
<dbReference type="SUPFAM" id="SSF51445">
    <property type="entry name" value="(Trans)glycosidases"/>
    <property type="match status" value="1"/>
</dbReference>
<proteinExistence type="predicted"/>
<dbReference type="InterPro" id="IPR017853">
    <property type="entry name" value="GH"/>
</dbReference>
<feature type="signal peptide" evidence="1">
    <location>
        <begin position="1"/>
        <end position="32"/>
    </location>
</feature>
<dbReference type="GO" id="GO:0004553">
    <property type="term" value="F:hydrolase activity, hydrolyzing O-glycosyl compounds"/>
    <property type="evidence" value="ECO:0007669"/>
    <property type="project" value="TreeGrafter"/>
</dbReference>
<keyword evidence="1" id="KW-0732">Signal</keyword>
<keyword evidence="3" id="KW-1185">Reference proteome</keyword>
<dbReference type="AlphaFoldDB" id="A0A560JAP7"/>
<dbReference type="PANTHER" id="PTHR12631:SF10">
    <property type="entry name" value="BETA-XYLOSIDASE-LIKE PROTEIN-RELATED"/>
    <property type="match status" value="1"/>
</dbReference>
<dbReference type="EMBL" id="VITW01000012">
    <property type="protein sequence ID" value="TWB68106.1"/>
    <property type="molecule type" value="Genomic_DNA"/>
</dbReference>
<reference evidence="2 3" key="1">
    <citation type="submission" date="2019-06" db="EMBL/GenBank/DDBJ databases">
        <title>Genomic Encyclopedia of Type Strains, Phase IV (KMG-V): Genome sequencing to study the core and pangenomes of soil and plant-associated prokaryotes.</title>
        <authorList>
            <person name="Whitman W."/>
        </authorList>
    </citation>
    <scope>NUCLEOTIDE SEQUENCE [LARGE SCALE GENOMIC DNA]</scope>
    <source>
        <strain evidence="2 3">BR 10556</strain>
    </source>
</reference>
<dbReference type="STRING" id="1399419.A5906_15125"/>
<dbReference type="RefSeq" id="WP_245327117.1">
    <property type="nucleotide sequence ID" value="NZ_LWIG01000063.1"/>
</dbReference>
<dbReference type="Proteomes" id="UP000315914">
    <property type="component" value="Unassembled WGS sequence"/>
</dbReference>
<gene>
    <name evidence="2" type="ORF">FBZ95_1128</name>
</gene>
<dbReference type="Gene3D" id="3.20.20.80">
    <property type="entry name" value="Glycosidases"/>
    <property type="match status" value="1"/>
</dbReference>